<evidence type="ECO:0000256" key="1">
    <source>
        <dbReference type="SAM" id="MobiDB-lite"/>
    </source>
</evidence>
<feature type="region of interest" description="Disordered" evidence="1">
    <location>
        <begin position="1"/>
        <end position="23"/>
    </location>
</feature>
<feature type="compositionally biased region" description="Basic and acidic residues" evidence="1">
    <location>
        <begin position="1"/>
        <end position="10"/>
    </location>
</feature>
<reference evidence="2" key="1">
    <citation type="submission" date="2022-01" db="EMBL/GenBank/DDBJ databases">
        <title>Gordonia xiamenensis sp. nov., isolated from surface seawater in Xiamen.</title>
        <authorList>
            <person name="He Y.F."/>
        </authorList>
    </citation>
    <scope>NUCLEOTIDE SEQUENCE</scope>
    <source>
        <strain evidence="2">GW1C4-4</strain>
    </source>
</reference>
<proteinExistence type="predicted"/>
<feature type="compositionally biased region" description="Polar residues" evidence="1">
    <location>
        <begin position="11"/>
        <end position="20"/>
    </location>
</feature>
<evidence type="ECO:0000313" key="2">
    <source>
        <dbReference type="EMBL" id="MCF3939938.1"/>
    </source>
</evidence>
<keyword evidence="3" id="KW-1185">Reference proteome</keyword>
<comment type="caution">
    <text evidence="2">The sequence shown here is derived from an EMBL/GenBank/DDBJ whole genome shotgun (WGS) entry which is preliminary data.</text>
</comment>
<accession>A0ABS9DL23</accession>
<sequence>MDDLTEKRQETPMSDPNTLNPADFPVDYKARMVAAYPVIAEMSADEAWLATPTERDEAFRRVLNAKNLRRTHELFLADLEPTDV</sequence>
<dbReference type="RefSeq" id="WP_235724664.1">
    <property type="nucleotide sequence ID" value="NZ_JAKGCU010000016.1"/>
</dbReference>
<dbReference type="Proteomes" id="UP001108089">
    <property type="component" value="Unassembled WGS sequence"/>
</dbReference>
<evidence type="ECO:0000313" key="3">
    <source>
        <dbReference type="Proteomes" id="UP001108089"/>
    </source>
</evidence>
<protein>
    <submittedName>
        <fullName evidence="2">Uncharacterized protein</fullName>
    </submittedName>
</protein>
<dbReference type="EMBL" id="JAKGCU010000016">
    <property type="protein sequence ID" value="MCF3939938.1"/>
    <property type="molecule type" value="Genomic_DNA"/>
</dbReference>
<organism evidence="2 3">
    <name type="scientific">Gordonia tangerina</name>
    <dbReference type="NCBI Taxonomy" id="2911060"/>
    <lineage>
        <taxon>Bacteria</taxon>
        <taxon>Bacillati</taxon>
        <taxon>Actinomycetota</taxon>
        <taxon>Actinomycetes</taxon>
        <taxon>Mycobacteriales</taxon>
        <taxon>Gordoniaceae</taxon>
        <taxon>Gordonia</taxon>
    </lineage>
</organism>
<name>A0ABS9DL23_9ACTN</name>
<gene>
    <name evidence="2" type="ORF">L1892_16295</name>
</gene>